<accession>A0A1J0AFB3</accession>
<feature type="binding site" evidence="10">
    <location>
        <begin position="11"/>
        <end position="13"/>
    </location>
    <ligand>
        <name>UDP-N-acetyl-alpha-D-glucosamine</name>
        <dbReference type="ChEBI" id="CHEBI:57705"/>
    </ligand>
</feature>
<proteinExistence type="inferred from homology"/>
<dbReference type="InterPro" id="IPR007235">
    <property type="entry name" value="Glyco_trans_28_C"/>
</dbReference>
<feature type="binding site" evidence="10">
    <location>
        <position position="189"/>
    </location>
    <ligand>
        <name>UDP-N-acetyl-alpha-D-glucosamine</name>
        <dbReference type="ChEBI" id="CHEBI:57705"/>
    </ligand>
</feature>
<evidence type="ECO:0000256" key="5">
    <source>
        <dbReference type="ARBA" id="ARBA00022960"/>
    </source>
</evidence>
<keyword evidence="7 10" id="KW-0472">Membrane</keyword>
<feature type="binding site" evidence="10">
    <location>
        <position position="283"/>
    </location>
    <ligand>
        <name>UDP-N-acetyl-alpha-D-glucosamine</name>
        <dbReference type="ChEBI" id="CHEBI:57705"/>
    </ligand>
</feature>
<evidence type="ECO:0000256" key="6">
    <source>
        <dbReference type="ARBA" id="ARBA00022984"/>
    </source>
</evidence>
<gene>
    <name evidence="10 13" type="primary">murG</name>
    <name evidence="13" type="ORF">GlitD10_2293</name>
</gene>
<sequence>MPKLLIAASGTGGHLFPALAVAQALPDWPIEWLGVPERLENQLVPQATYPLHRVRLSGLPGGLNGRTLKVLAELLVATWQVRRLLQSGGFDRVFTTGGYIAAPAILAARSLGIPVVLHESNALPGKVTRWLGRWCAVVALGFAAAQVHLPKLKTLVVGTPVRPDFQQILATAGNEIPHTAFVLLITGGSQGAVSLNRVVRACVPAWLERGWWVVHQTGDQDPECGKFSHPQYIERAFFPDMAAWMGRANLVIARAGAGTLSELTLLHKPAILIPYPWAAENHQQYNADIFARQGAAVVMPQADLTAAVLDTLLTELAAHPERLAQMGQAMSALAVPDSAQRVAGVLTQLQVKL</sequence>
<dbReference type="KEGG" id="glt:GlitD10_2293"/>
<comment type="pathway">
    <text evidence="10">Cell wall biogenesis; peptidoglycan biosynthesis.</text>
</comment>
<dbReference type="EC" id="2.4.1.227" evidence="10"/>
<dbReference type="Gene3D" id="3.40.50.2000">
    <property type="entry name" value="Glycogen Phosphorylase B"/>
    <property type="match status" value="2"/>
</dbReference>
<organism evidence="13 14">
    <name type="scientific">Gloeomargarita lithophora Alchichica-D10</name>
    <dbReference type="NCBI Taxonomy" id="1188229"/>
    <lineage>
        <taxon>Bacteria</taxon>
        <taxon>Bacillati</taxon>
        <taxon>Cyanobacteriota</taxon>
        <taxon>Cyanophyceae</taxon>
        <taxon>Gloeomargaritales</taxon>
        <taxon>Gloeomargaritaceae</taxon>
        <taxon>Gloeomargarita</taxon>
    </lineage>
</organism>
<dbReference type="EMBL" id="CP017675">
    <property type="protein sequence ID" value="APB34626.1"/>
    <property type="molecule type" value="Genomic_DNA"/>
</dbReference>
<dbReference type="UniPathway" id="UPA00219"/>
<dbReference type="OrthoDB" id="9808936at2"/>
<evidence type="ECO:0000256" key="3">
    <source>
        <dbReference type="ARBA" id="ARBA00022676"/>
    </source>
</evidence>
<keyword evidence="2 10" id="KW-0132">Cell division</keyword>
<evidence type="ECO:0000256" key="2">
    <source>
        <dbReference type="ARBA" id="ARBA00022618"/>
    </source>
</evidence>
<dbReference type="GO" id="GO:0005886">
    <property type="term" value="C:plasma membrane"/>
    <property type="evidence" value="ECO:0007669"/>
    <property type="project" value="UniProtKB-SubCell"/>
</dbReference>
<name>A0A1J0AFB3_9CYAN</name>
<evidence type="ECO:0000256" key="10">
    <source>
        <dbReference type="HAMAP-Rule" id="MF_00033"/>
    </source>
</evidence>
<dbReference type="Pfam" id="PF04101">
    <property type="entry name" value="Glyco_tran_28_C"/>
    <property type="match status" value="1"/>
</dbReference>
<protein>
    <recommendedName>
        <fullName evidence="10">UDP-N-acetylglucosamine--N-acetylmuramyl-(pentapeptide) pyrophosphoryl-undecaprenol N-acetylglucosamine transferase</fullName>
        <ecNumber evidence="10">2.4.1.227</ecNumber>
    </recommendedName>
    <alternativeName>
        <fullName evidence="10">Undecaprenyl-PP-MurNAc-pentapeptide-UDPGlcNAc GlcNAc transferase</fullName>
    </alternativeName>
</protein>
<comment type="function">
    <text evidence="10">Cell wall formation. Catalyzes the transfer of a GlcNAc subunit on undecaprenyl-pyrophosphoryl-MurNAc-pentapeptide (lipid intermediate I) to form undecaprenyl-pyrophosphoryl-MurNAc-(pentapeptide)GlcNAc (lipid intermediate II).</text>
</comment>
<evidence type="ECO:0000256" key="9">
    <source>
        <dbReference type="ARBA" id="ARBA00023316"/>
    </source>
</evidence>
<evidence type="ECO:0000256" key="1">
    <source>
        <dbReference type="ARBA" id="ARBA00022475"/>
    </source>
</evidence>
<dbReference type="GO" id="GO:0009252">
    <property type="term" value="P:peptidoglycan biosynthetic process"/>
    <property type="evidence" value="ECO:0007669"/>
    <property type="project" value="UniProtKB-UniRule"/>
</dbReference>
<feature type="binding site" evidence="10">
    <location>
        <position position="162"/>
    </location>
    <ligand>
        <name>UDP-N-acetyl-alpha-D-glucosamine</name>
        <dbReference type="ChEBI" id="CHEBI:57705"/>
    </ligand>
</feature>
<dbReference type="Pfam" id="PF03033">
    <property type="entry name" value="Glyco_transf_28"/>
    <property type="match status" value="1"/>
</dbReference>
<dbReference type="GO" id="GO:0008360">
    <property type="term" value="P:regulation of cell shape"/>
    <property type="evidence" value="ECO:0007669"/>
    <property type="project" value="UniProtKB-KW"/>
</dbReference>
<keyword evidence="9 10" id="KW-0961">Cell wall biogenesis/degradation</keyword>
<feature type="domain" description="Glycosyl transferase family 28 C-terminal" evidence="12">
    <location>
        <begin position="182"/>
        <end position="341"/>
    </location>
</feature>
<reference evidence="13 14" key="1">
    <citation type="submission" date="2016-10" db="EMBL/GenBank/DDBJ databases">
        <title>Description of Gloeomargarita lithophora gen. nov., sp. nov., a thylakoid-bearing basal-branching cyanobacterium with intracellular carbonates, and proposal for Gloeomargaritales ord. nov.</title>
        <authorList>
            <person name="Moreira D."/>
            <person name="Tavera R."/>
            <person name="Benzerara K."/>
            <person name="Skouri-Panet F."/>
            <person name="Couradeau E."/>
            <person name="Gerard E."/>
            <person name="Loussert C."/>
            <person name="Novelo E."/>
            <person name="Zivanovic Y."/>
            <person name="Lopez-Garcia P."/>
        </authorList>
    </citation>
    <scope>NUCLEOTIDE SEQUENCE [LARGE SCALE GENOMIC DNA]</scope>
    <source>
        <strain evidence="13 14">D10</strain>
    </source>
</reference>
<dbReference type="PANTHER" id="PTHR21015:SF22">
    <property type="entry name" value="GLYCOSYLTRANSFERASE"/>
    <property type="match status" value="1"/>
</dbReference>
<dbReference type="SUPFAM" id="SSF53756">
    <property type="entry name" value="UDP-Glycosyltransferase/glycogen phosphorylase"/>
    <property type="match status" value="1"/>
</dbReference>
<comment type="similarity">
    <text evidence="10">Belongs to the glycosyltransferase 28 family. MurG subfamily.</text>
</comment>
<dbReference type="GO" id="GO:0050511">
    <property type="term" value="F:undecaprenyldiphospho-muramoylpentapeptide beta-N-acetylglucosaminyltransferase activity"/>
    <property type="evidence" value="ECO:0007669"/>
    <property type="project" value="UniProtKB-UniRule"/>
</dbReference>
<dbReference type="Proteomes" id="UP000180235">
    <property type="component" value="Chromosome"/>
</dbReference>
<evidence type="ECO:0000259" key="11">
    <source>
        <dbReference type="Pfam" id="PF03033"/>
    </source>
</evidence>
<feature type="binding site" evidence="10">
    <location>
        <position position="121"/>
    </location>
    <ligand>
        <name>UDP-N-acetyl-alpha-D-glucosamine</name>
        <dbReference type="ChEBI" id="CHEBI:57705"/>
    </ligand>
</feature>
<keyword evidence="5 10" id="KW-0133">Cell shape</keyword>
<dbReference type="STRING" id="1188229.GlitD10_2293"/>
<comment type="subcellular location">
    <subcellularLocation>
        <location evidence="10">Cell membrane</location>
        <topology evidence="10">Peripheral membrane protein</topology>
        <orientation evidence="10">Cytoplasmic side</orientation>
    </subcellularLocation>
</comment>
<dbReference type="AlphaFoldDB" id="A0A1J0AFB3"/>
<evidence type="ECO:0000259" key="12">
    <source>
        <dbReference type="Pfam" id="PF04101"/>
    </source>
</evidence>
<evidence type="ECO:0000256" key="8">
    <source>
        <dbReference type="ARBA" id="ARBA00023306"/>
    </source>
</evidence>
<dbReference type="HAMAP" id="MF_00033">
    <property type="entry name" value="MurG"/>
    <property type="match status" value="1"/>
</dbReference>
<dbReference type="PANTHER" id="PTHR21015">
    <property type="entry name" value="UDP-N-ACETYLGLUCOSAMINE--N-ACETYLMURAMYL-(PENTAPEPTIDE) PYROPHOSPHORYL-UNDECAPRENOL N-ACETYLGLUCOSAMINE TRANSFERASE 1"/>
    <property type="match status" value="1"/>
</dbReference>
<dbReference type="GO" id="GO:0005975">
    <property type="term" value="P:carbohydrate metabolic process"/>
    <property type="evidence" value="ECO:0007669"/>
    <property type="project" value="InterPro"/>
</dbReference>
<keyword evidence="1 10" id="KW-1003">Cell membrane</keyword>
<evidence type="ECO:0000313" key="14">
    <source>
        <dbReference type="Proteomes" id="UP000180235"/>
    </source>
</evidence>
<evidence type="ECO:0000313" key="13">
    <source>
        <dbReference type="EMBL" id="APB34626.1"/>
    </source>
</evidence>
<dbReference type="NCBIfam" id="TIGR01133">
    <property type="entry name" value="murG"/>
    <property type="match status" value="1"/>
</dbReference>
<evidence type="ECO:0000256" key="4">
    <source>
        <dbReference type="ARBA" id="ARBA00022679"/>
    </source>
</evidence>
<keyword evidence="3 10" id="KW-0328">Glycosyltransferase</keyword>
<dbReference type="RefSeq" id="WP_071455039.1">
    <property type="nucleotide sequence ID" value="NZ_CP017675.1"/>
</dbReference>
<comment type="caution">
    <text evidence="10">Lacks conserved residue(s) required for the propagation of feature annotation.</text>
</comment>
<evidence type="ECO:0000256" key="7">
    <source>
        <dbReference type="ARBA" id="ARBA00023136"/>
    </source>
</evidence>
<feature type="domain" description="Glycosyltransferase family 28 N-terminal" evidence="11">
    <location>
        <begin position="5"/>
        <end position="138"/>
    </location>
</feature>
<keyword evidence="4 10" id="KW-0808">Transferase</keyword>
<keyword evidence="14" id="KW-1185">Reference proteome</keyword>
<keyword evidence="6 10" id="KW-0573">Peptidoglycan synthesis</keyword>
<dbReference type="GO" id="GO:0051991">
    <property type="term" value="F:UDP-N-acetyl-D-glucosamine:N-acetylmuramoyl-L-alanyl-D-glutamyl-meso-2,6-diaminopimelyl-D-alanyl-D-alanine-diphosphoundecaprenol 4-beta-N-acetylglucosaminlytransferase activity"/>
    <property type="evidence" value="ECO:0007669"/>
    <property type="project" value="RHEA"/>
</dbReference>
<keyword evidence="8 10" id="KW-0131">Cell cycle</keyword>
<dbReference type="InterPro" id="IPR006009">
    <property type="entry name" value="GlcNAc_MurG"/>
</dbReference>
<dbReference type="CDD" id="cd03785">
    <property type="entry name" value="GT28_MurG"/>
    <property type="match status" value="1"/>
</dbReference>
<dbReference type="GO" id="GO:0051301">
    <property type="term" value="P:cell division"/>
    <property type="evidence" value="ECO:0007669"/>
    <property type="project" value="UniProtKB-KW"/>
</dbReference>
<dbReference type="InterPro" id="IPR004276">
    <property type="entry name" value="GlycoTrans_28_N"/>
</dbReference>
<comment type="catalytic activity">
    <reaction evidence="10">
        <text>di-trans,octa-cis-undecaprenyl diphospho-N-acetyl-alpha-D-muramoyl-L-alanyl-D-glutamyl-meso-2,6-diaminopimeloyl-D-alanyl-D-alanine + UDP-N-acetyl-alpha-D-glucosamine = di-trans,octa-cis-undecaprenyl diphospho-[N-acetyl-alpha-D-glucosaminyl-(1-&gt;4)]-N-acetyl-alpha-D-muramoyl-L-alanyl-D-glutamyl-meso-2,6-diaminopimeloyl-D-alanyl-D-alanine + UDP + H(+)</text>
        <dbReference type="Rhea" id="RHEA:31227"/>
        <dbReference type="ChEBI" id="CHEBI:15378"/>
        <dbReference type="ChEBI" id="CHEBI:57705"/>
        <dbReference type="ChEBI" id="CHEBI:58223"/>
        <dbReference type="ChEBI" id="CHEBI:61387"/>
        <dbReference type="ChEBI" id="CHEBI:61388"/>
        <dbReference type="EC" id="2.4.1.227"/>
    </reaction>
</comment>
<dbReference type="GO" id="GO:0071555">
    <property type="term" value="P:cell wall organization"/>
    <property type="evidence" value="ECO:0007669"/>
    <property type="project" value="UniProtKB-KW"/>
</dbReference>